<dbReference type="VEuPathDB" id="FungiDB:BD410DRAFT_799212"/>
<protein>
    <submittedName>
        <fullName evidence="2">Uncharacterized protein</fullName>
    </submittedName>
</protein>
<proteinExistence type="predicted"/>
<dbReference type="AlphaFoldDB" id="A0A4Y7QLU4"/>
<name>A0A4Y7QLU4_9AGAM</name>
<organism evidence="2 3">
    <name type="scientific">Rickenella mellea</name>
    <dbReference type="NCBI Taxonomy" id="50990"/>
    <lineage>
        <taxon>Eukaryota</taxon>
        <taxon>Fungi</taxon>
        <taxon>Dikarya</taxon>
        <taxon>Basidiomycota</taxon>
        <taxon>Agaricomycotina</taxon>
        <taxon>Agaricomycetes</taxon>
        <taxon>Hymenochaetales</taxon>
        <taxon>Rickenellaceae</taxon>
        <taxon>Rickenella</taxon>
    </lineage>
</organism>
<dbReference type="EMBL" id="ML170158">
    <property type="protein sequence ID" value="TDL27819.1"/>
    <property type="molecule type" value="Genomic_DNA"/>
</dbReference>
<evidence type="ECO:0000256" key="1">
    <source>
        <dbReference type="SAM" id="MobiDB-lite"/>
    </source>
</evidence>
<feature type="region of interest" description="Disordered" evidence="1">
    <location>
        <begin position="170"/>
        <end position="200"/>
    </location>
</feature>
<feature type="region of interest" description="Disordered" evidence="1">
    <location>
        <begin position="117"/>
        <end position="157"/>
    </location>
</feature>
<feature type="compositionally biased region" description="Pro residues" evidence="1">
    <location>
        <begin position="138"/>
        <end position="150"/>
    </location>
</feature>
<feature type="compositionally biased region" description="Polar residues" evidence="1">
    <location>
        <begin position="170"/>
        <end position="181"/>
    </location>
</feature>
<evidence type="ECO:0000313" key="2">
    <source>
        <dbReference type="EMBL" id="TDL27819.1"/>
    </source>
</evidence>
<dbReference type="Proteomes" id="UP000294933">
    <property type="component" value="Unassembled WGS sequence"/>
</dbReference>
<keyword evidence="3" id="KW-1185">Reference proteome</keyword>
<evidence type="ECO:0000313" key="3">
    <source>
        <dbReference type="Proteomes" id="UP000294933"/>
    </source>
</evidence>
<reference evidence="2 3" key="1">
    <citation type="submission" date="2018-06" db="EMBL/GenBank/DDBJ databases">
        <title>A transcriptomic atlas of mushroom development highlights an independent origin of complex multicellularity.</title>
        <authorList>
            <consortium name="DOE Joint Genome Institute"/>
            <person name="Krizsan K."/>
            <person name="Almasi E."/>
            <person name="Merenyi Z."/>
            <person name="Sahu N."/>
            <person name="Viragh M."/>
            <person name="Koszo T."/>
            <person name="Mondo S."/>
            <person name="Kiss B."/>
            <person name="Balint B."/>
            <person name="Kues U."/>
            <person name="Barry K."/>
            <person name="Hegedus J.C."/>
            <person name="Henrissat B."/>
            <person name="Johnson J."/>
            <person name="Lipzen A."/>
            <person name="Ohm R."/>
            <person name="Nagy I."/>
            <person name="Pangilinan J."/>
            <person name="Yan J."/>
            <person name="Xiong Y."/>
            <person name="Grigoriev I.V."/>
            <person name="Hibbett D.S."/>
            <person name="Nagy L.G."/>
        </authorList>
    </citation>
    <scope>NUCLEOTIDE SEQUENCE [LARGE SCALE GENOMIC DNA]</scope>
    <source>
        <strain evidence="2 3">SZMC22713</strain>
    </source>
</reference>
<accession>A0A4Y7QLU4</accession>
<sequence length="271" mass="29360">MPTWSEQLHVERERELVCLRFHWGDWERVGKTTTGDVDRLDRLRVEGAPSQPEARNGLRVLPVLVSLMMELAVLDVLDVLNRLSGRESTGLSSSSRDVLEEEEVVLVGDRRVSRLASPCASSSLQTTMSSKTLAPSPADDPCPRIPPPPKAAAENPPSCAISSILHSTRRTPTYTVSSHGSGNADGRSETGGEDREDNLEECGGAVDGAVMMRCLGGGWGGLALDEKIVKESESVGLSGGEGGWRGWVGVGCETDIWRWGERRRRILSSMP</sequence>
<feature type="compositionally biased region" description="Polar residues" evidence="1">
    <location>
        <begin position="119"/>
        <end position="133"/>
    </location>
</feature>
<gene>
    <name evidence="2" type="ORF">BD410DRAFT_799212</name>
</gene>